<keyword evidence="2" id="KW-1185">Reference proteome</keyword>
<name>A0AA88ADW9_FICCA</name>
<sequence length="86" mass="9761">MVQSWTTTPKLRWCLKLIQRILSALRAAYNLANKELGLTELMRQLQAYELMINDKVGHFKKTCKEFLTAKGKGGASHCESGMVAWC</sequence>
<dbReference type="EMBL" id="BTGU01000037">
    <property type="protein sequence ID" value="GMN51377.1"/>
    <property type="molecule type" value="Genomic_DNA"/>
</dbReference>
<dbReference type="Proteomes" id="UP001187192">
    <property type="component" value="Unassembled WGS sequence"/>
</dbReference>
<evidence type="ECO:0000313" key="1">
    <source>
        <dbReference type="EMBL" id="GMN51377.1"/>
    </source>
</evidence>
<reference evidence="1" key="1">
    <citation type="submission" date="2023-07" db="EMBL/GenBank/DDBJ databases">
        <title>draft genome sequence of fig (Ficus carica).</title>
        <authorList>
            <person name="Takahashi T."/>
            <person name="Nishimura K."/>
        </authorList>
    </citation>
    <scope>NUCLEOTIDE SEQUENCE</scope>
</reference>
<evidence type="ECO:0000313" key="2">
    <source>
        <dbReference type="Proteomes" id="UP001187192"/>
    </source>
</evidence>
<accession>A0AA88ADW9</accession>
<protein>
    <submittedName>
        <fullName evidence="1">Uncharacterized protein</fullName>
    </submittedName>
</protein>
<gene>
    <name evidence="1" type="ORF">TIFTF001_020533</name>
</gene>
<proteinExistence type="predicted"/>
<comment type="caution">
    <text evidence="1">The sequence shown here is derived from an EMBL/GenBank/DDBJ whole genome shotgun (WGS) entry which is preliminary data.</text>
</comment>
<dbReference type="AlphaFoldDB" id="A0AA88ADW9"/>
<organism evidence="1 2">
    <name type="scientific">Ficus carica</name>
    <name type="common">Common fig</name>
    <dbReference type="NCBI Taxonomy" id="3494"/>
    <lineage>
        <taxon>Eukaryota</taxon>
        <taxon>Viridiplantae</taxon>
        <taxon>Streptophyta</taxon>
        <taxon>Embryophyta</taxon>
        <taxon>Tracheophyta</taxon>
        <taxon>Spermatophyta</taxon>
        <taxon>Magnoliopsida</taxon>
        <taxon>eudicotyledons</taxon>
        <taxon>Gunneridae</taxon>
        <taxon>Pentapetalae</taxon>
        <taxon>rosids</taxon>
        <taxon>fabids</taxon>
        <taxon>Rosales</taxon>
        <taxon>Moraceae</taxon>
        <taxon>Ficeae</taxon>
        <taxon>Ficus</taxon>
    </lineage>
</organism>